<keyword evidence="4 6" id="KW-0472">Membrane</keyword>
<feature type="transmembrane region" description="Helical" evidence="6">
    <location>
        <begin position="129"/>
        <end position="152"/>
    </location>
</feature>
<dbReference type="PANTHER" id="PTHR33048:SF47">
    <property type="entry name" value="INTEGRAL MEMBRANE PROTEIN-RELATED"/>
    <property type="match status" value="1"/>
</dbReference>
<dbReference type="InterPro" id="IPR049326">
    <property type="entry name" value="Rhodopsin_dom_fungi"/>
</dbReference>
<dbReference type="Proteomes" id="UP001321749">
    <property type="component" value="Unassembled WGS sequence"/>
</dbReference>
<name>A0AAV9HEI2_9PEZI</name>
<evidence type="ECO:0000256" key="4">
    <source>
        <dbReference type="ARBA" id="ARBA00023136"/>
    </source>
</evidence>
<reference evidence="8" key="2">
    <citation type="submission" date="2023-06" db="EMBL/GenBank/DDBJ databases">
        <authorList>
            <consortium name="Lawrence Berkeley National Laboratory"/>
            <person name="Mondo S.J."/>
            <person name="Hensen N."/>
            <person name="Bonometti L."/>
            <person name="Westerberg I."/>
            <person name="Brannstrom I.O."/>
            <person name="Guillou S."/>
            <person name="Cros-Aarteil S."/>
            <person name="Calhoun S."/>
            <person name="Haridas S."/>
            <person name="Kuo A."/>
            <person name="Pangilinan J."/>
            <person name="Riley R."/>
            <person name="Labutti K."/>
            <person name="Andreopoulos B."/>
            <person name="Lipzen A."/>
            <person name="Chen C."/>
            <person name="Yanf M."/>
            <person name="Daum C."/>
            <person name="Ng V."/>
            <person name="Clum A."/>
            <person name="Steindorff A."/>
            <person name="Ohm R."/>
            <person name="Martin F."/>
            <person name="Silar P."/>
            <person name="Natvig D."/>
            <person name="Lalanne C."/>
            <person name="Gautier V."/>
            <person name="Ament-Velasquez S.L."/>
            <person name="Kruys A."/>
            <person name="Hutchinson M.I."/>
            <person name="Powell A.J."/>
            <person name="Barry K."/>
            <person name="Miller A.N."/>
            <person name="Grigoriev I.V."/>
            <person name="Debuchy R."/>
            <person name="Gladieux P."/>
            <person name="Thoren M.H."/>
            <person name="Johannesson H."/>
        </authorList>
    </citation>
    <scope>NUCLEOTIDE SEQUENCE</scope>
    <source>
        <strain evidence="8">PSN324</strain>
    </source>
</reference>
<sequence length="363" mass="40617">MAREYIPMTDTARDALIGICFLYVINGVVVIFRLLGRVRGIGIGVDDVLAVAAFLLSGASIGFNASVFVSGVGYDLNPESELFPKLTNNLEFVLKITFIFTLFYLWSLICLKLSQLWFYYRIFALHLKLWIYIAGVIITIWGIVFTFLFTFLCDPVKQQWTLVRIGQCMDQILVLKANILSNVLTDIILVVLPIWTVWGLQMRRTEKFAVVGCFAIGLACVLIGIVRFWQILTIDLLGNLTGTSLTTFMLCSIELMLAGICINIPMLRPFYLHWRRKYKSSGNDSYHSYNPHSGLKASDAVLTIGSAPGPRFGTAAWIELDDDNDHDIEINGNRGSQVNLTGISAPKPSSAIQVSTHWEITRS</sequence>
<keyword evidence="3 6" id="KW-1133">Transmembrane helix</keyword>
<dbReference type="GO" id="GO:0016020">
    <property type="term" value="C:membrane"/>
    <property type="evidence" value="ECO:0007669"/>
    <property type="project" value="UniProtKB-SubCell"/>
</dbReference>
<keyword evidence="9" id="KW-1185">Reference proteome</keyword>
<organism evidence="8 9">
    <name type="scientific">Cladorrhinum samala</name>
    <dbReference type="NCBI Taxonomy" id="585594"/>
    <lineage>
        <taxon>Eukaryota</taxon>
        <taxon>Fungi</taxon>
        <taxon>Dikarya</taxon>
        <taxon>Ascomycota</taxon>
        <taxon>Pezizomycotina</taxon>
        <taxon>Sordariomycetes</taxon>
        <taxon>Sordariomycetidae</taxon>
        <taxon>Sordariales</taxon>
        <taxon>Podosporaceae</taxon>
        <taxon>Cladorrhinum</taxon>
    </lineage>
</organism>
<dbReference type="InterPro" id="IPR052337">
    <property type="entry name" value="SAT4-like"/>
</dbReference>
<dbReference type="EMBL" id="MU865064">
    <property type="protein sequence ID" value="KAK4458579.1"/>
    <property type="molecule type" value="Genomic_DNA"/>
</dbReference>
<dbReference type="PANTHER" id="PTHR33048">
    <property type="entry name" value="PTH11-LIKE INTEGRAL MEMBRANE PROTEIN (AFU_ORTHOLOGUE AFUA_5G11245)"/>
    <property type="match status" value="1"/>
</dbReference>
<evidence type="ECO:0000313" key="8">
    <source>
        <dbReference type="EMBL" id="KAK4458579.1"/>
    </source>
</evidence>
<dbReference type="AlphaFoldDB" id="A0AAV9HEI2"/>
<comment type="caution">
    <text evidence="8">The sequence shown here is derived from an EMBL/GenBank/DDBJ whole genome shotgun (WGS) entry which is preliminary data.</text>
</comment>
<feature type="transmembrane region" description="Helical" evidence="6">
    <location>
        <begin position="48"/>
        <end position="72"/>
    </location>
</feature>
<evidence type="ECO:0000256" key="2">
    <source>
        <dbReference type="ARBA" id="ARBA00022692"/>
    </source>
</evidence>
<evidence type="ECO:0000256" key="5">
    <source>
        <dbReference type="ARBA" id="ARBA00038359"/>
    </source>
</evidence>
<comment type="subcellular location">
    <subcellularLocation>
        <location evidence="1">Membrane</location>
        <topology evidence="1">Multi-pass membrane protein</topology>
    </subcellularLocation>
</comment>
<evidence type="ECO:0000256" key="1">
    <source>
        <dbReference type="ARBA" id="ARBA00004141"/>
    </source>
</evidence>
<reference evidence="8" key="1">
    <citation type="journal article" date="2023" name="Mol. Phylogenet. Evol.">
        <title>Genome-scale phylogeny and comparative genomics of the fungal order Sordariales.</title>
        <authorList>
            <person name="Hensen N."/>
            <person name="Bonometti L."/>
            <person name="Westerberg I."/>
            <person name="Brannstrom I.O."/>
            <person name="Guillou S."/>
            <person name="Cros-Aarteil S."/>
            <person name="Calhoun S."/>
            <person name="Haridas S."/>
            <person name="Kuo A."/>
            <person name="Mondo S."/>
            <person name="Pangilinan J."/>
            <person name="Riley R."/>
            <person name="LaButti K."/>
            <person name="Andreopoulos B."/>
            <person name="Lipzen A."/>
            <person name="Chen C."/>
            <person name="Yan M."/>
            <person name="Daum C."/>
            <person name="Ng V."/>
            <person name="Clum A."/>
            <person name="Steindorff A."/>
            <person name="Ohm R.A."/>
            <person name="Martin F."/>
            <person name="Silar P."/>
            <person name="Natvig D.O."/>
            <person name="Lalanne C."/>
            <person name="Gautier V."/>
            <person name="Ament-Velasquez S.L."/>
            <person name="Kruys A."/>
            <person name="Hutchinson M.I."/>
            <person name="Powell A.J."/>
            <person name="Barry K."/>
            <person name="Miller A.N."/>
            <person name="Grigoriev I.V."/>
            <person name="Debuchy R."/>
            <person name="Gladieux P."/>
            <person name="Hiltunen Thoren M."/>
            <person name="Johannesson H."/>
        </authorList>
    </citation>
    <scope>NUCLEOTIDE SEQUENCE</scope>
    <source>
        <strain evidence="8">PSN324</strain>
    </source>
</reference>
<evidence type="ECO:0000259" key="7">
    <source>
        <dbReference type="Pfam" id="PF20684"/>
    </source>
</evidence>
<feature type="transmembrane region" description="Helical" evidence="6">
    <location>
        <begin position="210"/>
        <end position="232"/>
    </location>
</feature>
<dbReference type="Pfam" id="PF20684">
    <property type="entry name" value="Fung_rhodopsin"/>
    <property type="match status" value="1"/>
</dbReference>
<feature type="transmembrane region" description="Helical" evidence="6">
    <location>
        <begin position="179"/>
        <end position="198"/>
    </location>
</feature>
<feature type="transmembrane region" description="Helical" evidence="6">
    <location>
        <begin position="244"/>
        <end position="267"/>
    </location>
</feature>
<protein>
    <recommendedName>
        <fullName evidence="7">Rhodopsin domain-containing protein</fullName>
    </recommendedName>
</protein>
<proteinExistence type="inferred from homology"/>
<feature type="transmembrane region" description="Helical" evidence="6">
    <location>
        <begin position="92"/>
        <end position="109"/>
    </location>
</feature>
<comment type="similarity">
    <text evidence="5">Belongs to the SAT4 family.</text>
</comment>
<gene>
    <name evidence="8" type="ORF">QBC42DRAFT_340937</name>
</gene>
<evidence type="ECO:0000256" key="3">
    <source>
        <dbReference type="ARBA" id="ARBA00022989"/>
    </source>
</evidence>
<feature type="domain" description="Rhodopsin" evidence="7">
    <location>
        <begin position="37"/>
        <end position="270"/>
    </location>
</feature>
<evidence type="ECO:0000256" key="6">
    <source>
        <dbReference type="SAM" id="Phobius"/>
    </source>
</evidence>
<feature type="transmembrane region" description="Helical" evidence="6">
    <location>
        <begin position="15"/>
        <end position="36"/>
    </location>
</feature>
<accession>A0AAV9HEI2</accession>
<keyword evidence="2 6" id="KW-0812">Transmembrane</keyword>
<evidence type="ECO:0000313" key="9">
    <source>
        <dbReference type="Proteomes" id="UP001321749"/>
    </source>
</evidence>